<dbReference type="AlphaFoldDB" id="A0A410WRC6"/>
<dbReference type="EMBL" id="JAMDMJ010000002">
    <property type="protein sequence ID" value="MCY9594664.1"/>
    <property type="molecule type" value="Genomic_DNA"/>
</dbReference>
<accession>A0A410WRC6</accession>
<dbReference type="PROSITE" id="PS51257">
    <property type="entry name" value="PROKAR_LIPOPROTEIN"/>
    <property type="match status" value="1"/>
</dbReference>
<keyword evidence="5" id="KW-1185">Reference proteome</keyword>
<organism evidence="3 4">
    <name type="scientific">Paenibacillus chitinolyticus</name>
    <dbReference type="NCBI Taxonomy" id="79263"/>
    <lineage>
        <taxon>Bacteria</taxon>
        <taxon>Bacillati</taxon>
        <taxon>Bacillota</taxon>
        <taxon>Bacilli</taxon>
        <taxon>Bacillales</taxon>
        <taxon>Paenibacillaceae</taxon>
        <taxon>Paenibacillus</taxon>
    </lineage>
</organism>
<evidence type="ECO:0008006" key="6">
    <source>
        <dbReference type="Google" id="ProtNLM"/>
    </source>
</evidence>
<dbReference type="GeneID" id="95373991"/>
<evidence type="ECO:0000313" key="5">
    <source>
        <dbReference type="Proteomes" id="UP001527202"/>
    </source>
</evidence>
<dbReference type="RefSeq" id="WP_042232111.1">
    <property type="nucleotide sequence ID" value="NZ_BQWH01000009.1"/>
</dbReference>
<reference evidence="2 5" key="2">
    <citation type="submission" date="2022-05" db="EMBL/GenBank/DDBJ databases">
        <title>Genome Sequencing of Bee-Associated Microbes.</title>
        <authorList>
            <person name="Dunlap C."/>
        </authorList>
    </citation>
    <scope>NUCLEOTIDE SEQUENCE [LARGE SCALE GENOMIC DNA]</scope>
    <source>
        <strain evidence="2 5">NRRL B-23120</strain>
    </source>
</reference>
<evidence type="ECO:0000313" key="2">
    <source>
        <dbReference type="EMBL" id="MCY9594664.1"/>
    </source>
</evidence>
<dbReference type="Proteomes" id="UP000288943">
    <property type="component" value="Chromosome"/>
</dbReference>
<feature type="chain" id="PRO_5019566265" description="Lipoprotein" evidence="1">
    <location>
        <begin position="19"/>
        <end position="134"/>
    </location>
</feature>
<keyword evidence="1" id="KW-0732">Signal</keyword>
<gene>
    <name evidence="2" type="ORF">M5X16_02620</name>
    <name evidence="3" type="ORF">PC41400_04050</name>
</gene>
<reference evidence="3 4" key="1">
    <citation type="submission" date="2018-01" db="EMBL/GenBank/DDBJ databases">
        <title>The whole genome sequencing and assembly of Paenibacillus chitinolyticus KCCM 41400 strain.</title>
        <authorList>
            <person name="Kim J.-Y."/>
            <person name="Park M.-K."/>
            <person name="Lee Y.-J."/>
            <person name="Yi H."/>
            <person name="Bahn Y.-S."/>
            <person name="Kim J.F."/>
            <person name="Lee D.-W."/>
        </authorList>
    </citation>
    <scope>NUCLEOTIDE SEQUENCE [LARGE SCALE GENOMIC DNA]</scope>
    <source>
        <strain evidence="3 4">KCCM 41400</strain>
    </source>
</reference>
<protein>
    <recommendedName>
        <fullName evidence="6">Lipoprotein</fullName>
    </recommendedName>
</protein>
<evidence type="ECO:0000256" key="1">
    <source>
        <dbReference type="SAM" id="SignalP"/>
    </source>
</evidence>
<name>A0A410WRC6_9BACL</name>
<evidence type="ECO:0000313" key="3">
    <source>
        <dbReference type="EMBL" id="QAV16901.1"/>
    </source>
</evidence>
<dbReference type="OrthoDB" id="2868629at2"/>
<dbReference type="EMBL" id="CP026520">
    <property type="protein sequence ID" value="QAV16901.1"/>
    <property type="molecule type" value="Genomic_DNA"/>
</dbReference>
<feature type="signal peptide" evidence="1">
    <location>
        <begin position="1"/>
        <end position="18"/>
    </location>
</feature>
<proteinExistence type="predicted"/>
<sequence>MKRMILILILMLSITGCADQGGRKNLDSETLAKPLLNFFQGDITKITRIDIRNGATGEVKSFKNKETLQKWLGKFRDIEVKSDPNQEPKTGYAYAVELYEGNQIKFSFTNSQIDKLYLLPSEELIKHMKSLYES</sequence>
<dbReference type="KEGG" id="pchi:PC41400_04050"/>
<evidence type="ECO:0000313" key="4">
    <source>
        <dbReference type="Proteomes" id="UP000288943"/>
    </source>
</evidence>
<dbReference type="Proteomes" id="UP001527202">
    <property type="component" value="Unassembled WGS sequence"/>
</dbReference>